<organism evidence="2 3">
    <name type="scientific">Candidatus Nitrosymbiomonas proteolyticus</name>
    <dbReference type="NCBI Taxonomy" id="2608984"/>
    <lineage>
        <taxon>Bacteria</taxon>
        <taxon>Bacillati</taxon>
        <taxon>Armatimonadota</taxon>
        <taxon>Armatimonadota incertae sedis</taxon>
        <taxon>Candidatus Nitrosymbiomonas</taxon>
    </lineage>
</organism>
<feature type="domain" description="Helix-turn-helix" evidence="1">
    <location>
        <begin position="16"/>
        <end position="64"/>
    </location>
</feature>
<dbReference type="EMBL" id="AP021858">
    <property type="protein sequence ID" value="BBO23183.1"/>
    <property type="molecule type" value="Genomic_DNA"/>
</dbReference>
<accession>A0A809R6H6</accession>
<dbReference type="InterPro" id="IPR010093">
    <property type="entry name" value="SinI_DNA-bd"/>
</dbReference>
<dbReference type="KEGG" id="npy:NPRO_07780"/>
<proteinExistence type="predicted"/>
<name>A0A809R6H6_9BACT</name>
<evidence type="ECO:0000313" key="3">
    <source>
        <dbReference type="Proteomes" id="UP000662873"/>
    </source>
</evidence>
<dbReference type="Proteomes" id="UP000662873">
    <property type="component" value="Chromosome"/>
</dbReference>
<dbReference type="Pfam" id="PF12728">
    <property type="entry name" value="HTH_17"/>
    <property type="match status" value="1"/>
</dbReference>
<evidence type="ECO:0000313" key="2">
    <source>
        <dbReference type="EMBL" id="BBO23183.1"/>
    </source>
</evidence>
<sequence length="73" mass="8480">MNNAISRESRLDKLAYRIGDVAYVLSISESKVKRLLRSRQLGHIKDGGTTMITRRQVEAYLREKELEQGWKES</sequence>
<protein>
    <submittedName>
        <fullName evidence="2">Helix-turn-helix domain protein</fullName>
    </submittedName>
</protein>
<evidence type="ECO:0000259" key="1">
    <source>
        <dbReference type="Pfam" id="PF12728"/>
    </source>
</evidence>
<gene>
    <name evidence="2" type="ORF">NPRO_07780</name>
</gene>
<dbReference type="AlphaFoldDB" id="A0A809R6H6"/>
<reference evidence="2" key="1">
    <citation type="journal article" name="DNA Res.">
        <title>The physiological potential of anammox bacteria as revealed by their core genome structure.</title>
        <authorList>
            <person name="Okubo T."/>
            <person name="Toyoda A."/>
            <person name="Fukuhara K."/>
            <person name="Uchiyama I."/>
            <person name="Harigaya Y."/>
            <person name="Kuroiwa M."/>
            <person name="Suzuki T."/>
            <person name="Murakami Y."/>
            <person name="Suwa Y."/>
            <person name="Takami H."/>
        </authorList>
    </citation>
    <scope>NUCLEOTIDE SEQUENCE</scope>
    <source>
        <strain evidence="2">317325-2</strain>
    </source>
</reference>
<dbReference type="InterPro" id="IPR041657">
    <property type="entry name" value="HTH_17"/>
</dbReference>
<dbReference type="NCBIfam" id="TIGR01764">
    <property type="entry name" value="excise"/>
    <property type="match status" value="1"/>
</dbReference>
<dbReference type="GO" id="GO:0003677">
    <property type="term" value="F:DNA binding"/>
    <property type="evidence" value="ECO:0007669"/>
    <property type="project" value="InterPro"/>
</dbReference>